<reference evidence="2" key="1">
    <citation type="submission" date="2017-01" db="EMBL/GenBank/DDBJ databases">
        <title>Comparative genomics of anhydrobiosis in the tardigrade Hypsibius dujardini.</title>
        <authorList>
            <person name="Yoshida Y."/>
            <person name="Koutsovoulos G."/>
            <person name="Laetsch D."/>
            <person name="Stevens L."/>
            <person name="Kumar S."/>
            <person name="Horikawa D."/>
            <person name="Ishino K."/>
            <person name="Komine S."/>
            <person name="Tomita M."/>
            <person name="Blaxter M."/>
            <person name="Arakawa K."/>
        </authorList>
    </citation>
    <scope>NUCLEOTIDE SEQUENCE [LARGE SCALE GENOMIC DNA]</scope>
    <source>
        <strain evidence="2">Z151</strain>
    </source>
</reference>
<evidence type="ECO:0000313" key="2">
    <source>
        <dbReference type="Proteomes" id="UP000192578"/>
    </source>
</evidence>
<dbReference type="InterPro" id="IPR036397">
    <property type="entry name" value="RNaseH_sf"/>
</dbReference>
<dbReference type="AlphaFoldDB" id="A0A1W0WHI3"/>
<dbReference type="EMBL" id="MTYJ01000102">
    <property type="protein sequence ID" value="OQV14583.1"/>
    <property type="molecule type" value="Genomic_DNA"/>
</dbReference>
<dbReference type="GO" id="GO:0003676">
    <property type="term" value="F:nucleic acid binding"/>
    <property type="evidence" value="ECO:0007669"/>
    <property type="project" value="InterPro"/>
</dbReference>
<evidence type="ECO:0000313" key="1">
    <source>
        <dbReference type="EMBL" id="OQV14583.1"/>
    </source>
</evidence>
<evidence type="ECO:0008006" key="3">
    <source>
        <dbReference type="Google" id="ProtNLM"/>
    </source>
</evidence>
<proteinExistence type="predicted"/>
<comment type="caution">
    <text evidence="1">The sequence shown here is derived from an EMBL/GenBank/DDBJ whole genome shotgun (WGS) entry which is preliminary data.</text>
</comment>
<protein>
    <recommendedName>
        <fullName evidence="3">Tc1-like transposase DDE domain-containing protein</fullName>
    </recommendedName>
</protein>
<dbReference type="OrthoDB" id="9971063at2759"/>
<keyword evidence="2" id="KW-1185">Reference proteome</keyword>
<sequence length="115" mass="13099">MFVVGIFAKGPTAIRFAPLCTKVNSNFYVKHVLKPLFKKDIPKLYRKQAKSVALHHDSAAAHMALTTVRFLQDSNYRFIPADWPFNSPDLSPMDYFTNGFLRDVCGNIRPKILLV</sequence>
<accession>A0A1W0WHI3</accession>
<dbReference type="Gene3D" id="3.30.420.10">
    <property type="entry name" value="Ribonuclease H-like superfamily/Ribonuclease H"/>
    <property type="match status" value="1"/>
</dbReference>
<name>A0A1W0WHI3_HYPEX</name>
<organism evidence="1 2">
    <name type="scientific">Hypsibius exemplaris</name>
    <name type="common">Freshwater tardigrade</name>
    <dbReference type="NCBI Taxonomy" id="2072580"/>
    <lineage>
        <taxon>Eukaryota</taxon>
        <taxon>Metazoa</taxon>
        <taxon>Ecdysozoa</taxon>
        <taxon>Tardigrada</taxon>
        <taxon>Eutardigrada</taxon>
        <taxon>Parachela</taxon>
        <taxon>Hypsibioidea</taxon>
        <taxon>Hypsibiidae</taxon>
        <taxon>Hypsibius</taxon>
    </lineage>
</organism>
<dbReference type="Proteomes" id="UP000192578">
    <property type="component" value="Unassembled WGS sequence"/>
</dbReference>
<gene>
    <name evidence="1" type="ORF">BV898_11202</name>
</gene>